<comment type="function">
    <text evidence="1 10">Controls the rotational direction of flagella during chemotaxis.</text>
</comment>
<evidence type="ECO:0000256" key="8">
    <source>
        <dbReference type="ARBA" id="ARBA00022989"/>
    </source>
</evidence>
<keyword evidence="11" id="KW-0969">Cilium</keyword>
<name>A0A6G7VL24_9RHOB</name>
<keyword evidence="5 10" id="KW-0145">Chemotaxis</keyword>
<evidence type="ECO:0000313" key="11">
    <source>
        <dbReference type="EMBL" id="QIK40721.1"/>
    </source>
</evidence>
<evidence type="ECO:0000256" key="2">
    <source>
        <dbReference type="ARBA" id="ARBA00004162"/>
    </source>
</evidence>
<dbReference type="AlphaFoldDB" id="A0A6G7VL24"/>
<keyword evidence="10" id="KW-0997">Cell inner membrane</keyword>
<keyword evidence="11" id="KW-0282">Flagellum</keyword>
<dbReference type="RefSeq" id="WP_166190480.1">
    <property type="nucleotide sequence ID" value="NZ_CP049811.1"/>
</dbReference>
<dbReference type="Proteomes" id="UP000500791">
    <property type="component" value="Chromosome"/>
</dbReference>
<accession>A0A6G7VL24</accession>
<evidence type="ECO:0000256" key="4">
    <source>
        <dbReference type="ARBA" id="ARBA00022475"/>
    </source>
</evidence>
<feature type="transmembrane region" description="Helical" evidence="10">
    <location>
        <begin position="16"/>
        <end position="38"/>
    </location>
</feature>
<organism evidence="11 12">
    <name type="scientific">Pontivivens nitratireducens</name>
    <dbReference type="NCBI Taxonomy" id="2758038"/>
    <lineage>
        <taxon>Bacteria</taxon>
        <taxon>Pseudomonadati</taxon>
        <taxon>Pseudomonadota</taxon>
        <taxon>Alphaproteobacteria</taxon>
        <taxon>Rhodobacterales</taxon>
        <taxon>Paracoccaceae</taxon>
        <taxon>Pontivivens</taxon>
    </lineage>
</organism>
<reference evidence="11 12" key="1">
    <citation type="submission" date="2020-03" db="EMBL/GenBank/DDBJ databases">
        <title>Complete genome sequence of Monaibacterium sp. ALG8 with diverse plasmids.</title>
        <authorList>
            <person name="Sun C."/>
        </authorList>
    </citation>
    <scope>NUCLEOTIDE SEQUENCE [LARGE SCALE GENOMIC DNA]</scope>
    <source>
        <strain evidence="11 12">ALG8</strain>
    </source>
</reference>
<gene>
    <name evidence="11" type="ORF">G8E03_08035</name>
</gene>
<keyword evidence="7 10" id="KW-0283">Flagellar rotation</keyword>
<comment type="subcellular location">
    <subcellularLocation>
        <location evidence="10">Cell inner membrane</location>
    </subcellularLocation>
    <subcellularLocation>
        <location evidence="2">Cell membrane</location>
        <topology evidence="2">Single-pass membrane protein</topology>
    </subcellularLocation>
</comment>
<evidence type="ECO:0000256" key="9">
    <source>
        <dbReference type="ARBA" id="ARBA00023136"/>
    </source>
</evidence>
<evidence type="ECO:0000313" key="12">
    <source>
        <dbReference type="Proteomes" id="UP000500791"/>
    </source>
</evidence>
<evidence type="ECO:0000256" key="6">
    <source>
        <dbReference type="ARBA" id="ARBA00022692"/>
    </source>
</evidence>
<dbReference type="InterPro" id="IPR005503">
    <property type="entry name" value="FliL"/>
</dbReference>
<dbReference type="GO" id="GO:0009425">
    <property type="term" value="C:bacterial-type flagellum basal body"/>
    <property type="evidence" value="ECO:0007669"/>
    <property type="project" value="InterPro"/>
</dbReference>
<sequence length="162" mass="17824">MSEPSDETDPKAKKRFPVVVTLILCVLTGAGSFAFVTLDPLHLMPEEAEPVEVAAAVDRPSPNQTSFVPLDPQVISLGPNSRADHLRFSATLDIRPQYEAEVMAVKPRIADMIATYLRAVEPTMLEQPAALLTLRAQMLRRISVIVGPDRVHDLLIAEFILN</sequence>
<keyword evidence="8 10" id="KW-1133">Transmembrane helix</keyword>
<dbReference type="KEGG" id="mon:G8E03_08035"/>
<evidence type="ECO:0000256" key="10">
    <source>
        <dbReference type="RuleBase" id="RU364125"/>
    </source>
</evidence>
<dbReference type="EMBL" id="CP049811">
    <property type="protein sequence ID" value="QIK40721.1"/>
    <property type="molecule type" value="Genomic_DNA"/>
</dbReference>
<evidence type="ECO:0000256" key="3">
    <source>
        <dbReference type="ARBA" id="ARBA00008281"/>
    </source>
</evidence>
<keyword evidence="12" id="KW-1185">Reference proteome</keyword>
<proteinExistence type="inferred from homology"/>
<dbReference type="GO" id="GO:0005886">
    <property type="term" value="C:plasma membrane"/>
    <property type="evidence" value="ECO:0007669"/>
    <property type="project" value="UniProtKB-SubCell"/>
</dbReference>
<dbReference type="GO" id="GO:0071973">
    <property type="term" value="P:bacterial-type flagellum-dependent cell motility"/>
    <property type="evidence" value="ECO:0007669"/>
    <property type="project" value="InterPro"/>
</dbReference>
<keyword evidence="11" id="KW-0966">Cell projection</keyword>
<evidence type="ECO:0000256" key="5">
    <source>
        <dbReference type="ARBA" id="ARBA00022500"/>
    </source>
</evidence>
<evidence type="ECO:0000256" key="7">
    <source>
        <dbReference type="ARBA" id="ARBA00022779"/>
    </source>
</evidence>
<keyword evidence="9 10" id="KW-0472">Membrane</keyword>
<protein>
    <recommendedName>
        <fullName evidence="10">Flagellar protein FliL</fullName>
    </recommendedName>
</protein>
<dbReference type="GO" id="GO:0006935">
    <property type="term" value="P:chemotaxis"/>
    <property type="evidence" value="ECO:0007669"/>
    <property type="project" value="UniProtKB-KW"/>
</dbReference>
<evidence type="ECO:0000256" key="1">
    <source>
        <dbReference type="ARBA" id="ARBA00002254"/>
    </source>
</evidence>
<comment type="similarity">
    <text evidence="3 10">Belongs to the FliL family.</text>
</comment>
<dbReference type="Pfam" id="PF03748">
    <property type="entry name" value="FliL"/>
    <property type="match status" value="1"/>
</dbReference>
<keyword evidence="6 10" id="KW-0812">Transmembrane</keyword>
<keyword evidence="4" id="KW-1003">Cell membrane</keyword>